<evidence type="ECO:0000313" key="2">
    <source>
        <dbReference type="Proteomes" id="UP000017836"/>
    </source>
</evidence>
<name>W1NTV4_AMBTC</name>
<evidence type="ECO:0000313" key="1">
    <source>
        <dbReference type="EMBL" id="ERM98977.1"/>
    </source>
</evidence>
<proteinExistence type="predicted"/>
<dbReference type="Gramene" id="ERM98977">
    <property type="protein sequence ID" value="ERM98977"/>
    <property type="gene ID" value="AMTR_s00488p00012060"/>
</dbReference>
<organism evidence="1 2">
    <name type="scientific">Amborella trichopoda</name>
    <dbReference type="NCBI Taxonomy" id="13333"/>
    <lineage>
        <taxon>Eukaryota</taxon>
        <taxon>Viridiplantae</taxon>
        <taxon>Streptophyta</taxon>
        <taxon>Embryophyta</taxon>
        <taxon>Tracheophyta</taxon>
        <taxon>Spermatophyta</taxon>
        <taxon>Magnoliopsida</taxon>
        <taxon>Amborellales</taxon>
        <taxon>Amborellaceae</taxon>
        <taxon>Amborella</taxon>
    </lineage>
</organism>
<reference evidence="2" key="1">
    <citation type="journal article" date="2013" name="Science">
        <title>The Amborella genome and the evolution of flowering plants.</title>
        <authorList>
            <consortium name="Amborella Genome Project"/>
        </authorList>
    </citation>
    <scope>NUCLEOTIDE SEQUENCE [LARGE SCALE GENOMIC DNA]</scope>
</reference>
<dbReference type="AlphaFoldDB" id="W1NTV4"/>
<gene>
    <name evidence="1" type="ORF">AMTR_s00488p00012060</name>
</gene>
<dbReference type="EMBL" id="KI395110">
    <property type="protein sequence ID" value="ERM98977.1"/>
    <property type="molecule type" value="Genomic_DNA"/>
</dbReference>
<keyword evidence="2" id="KW-1185">Reference proteome</keyword>
<dbReference type="Proteomes" id="UP000017836">
    <property type="component" value="Unassembled WGS sequence"/>
</dbReference>
<dbReference type="HOGENOM" id="CLU_2161852_0_0_1"/>
<accession>W1NTV4</accession>
<protein>
    <submittedName>
        <fullName evidence="1">Uncharacterized protein</fullName>
    </submittedName>
</protein>
<sequence length="111" mass="12470">MATRFRFIHNSESVDSWSSASDCTTVNQPTTRSDSTTVNRVTLHTLPTTESNSCHTLPTTGPNSITMNRVAHNWVGFYYSESSIPYPPHVAHYYLTYQVWSVLSRGIVEGN</sequence>